<dbReference type="EMBL" id="CAIF01000022">
    <property type="protein sequence ID" value="CCH41519.1"/>
    <property type="molecule type" value="Genomic_DNA"/>
</dbReference>
<sequence length="271" mass="31402">MSQDSGSGSQRTSGAKPRSNGSYRPPRSRSNYQKSNFNRSSSTTTNQRPFSSISSSSSALPIDKDAAQRRRERFANDQNKNKEEALTYNIGKLREALLKFEPDELAKSVFLYSIRLSSKIGHYQTYVPSINFLLKHQNILTSSELNEITNILALHLAHFNESNDGALEVYYKYAKDDLKLGKVLKAWRLLDYVTWFNLLGNEKDLMYYKMMKYGESKMINHSFKCIQSSYFQLPKSYIDEIYHIRFEDLQSRYLCKWTLQGSTVVIRSRSN</sequence>
<dbReference type="Proteomes" id="UP000009328">
    <property type="component" value="Unassembled WGS sequence"/>
</dbReference>
<name>K0KJ56_WICCF</name>
<accession>K0KJ56</accession>
<dbReference type="PANTHER" id="PTHR39398:SF1">
    <property type="entry name" value="CSN8_PSMD8_EIF3K DOMAIN-CONTAINING PROTEIN"/>
    <property type="match status" value="1"/>
</dbReference>
<reference evidence="2 3" key="1">
    <citation type="journal article" date="2012" name="Eukaryot. Cell">
        <title>Draft genome sequence of Wickerhamomyces ciferrii NRRL Y-1031 F-60-10.</title>
        <authorList>
            <person name="Schneider J."/>
            <person name="Andrea H."/>
            <person name="Blom J."/>
            <person name="Jaenicke S."/>
            <person name="Ruckert C."/>
            <person name="Schorsch C."/>
            <person name="Szczepanowski R."/>
            <person name="Farwick M."/>
            <person name="Goesmann A."/>
            <person name="Puhler A."/>
            <person name="Schaffer S."/>
            <person name="Tauch A."/>
            <person name="Kohler T."/>
            <person name="Brinkrolf K."/>
        </authorList>
    </citation>
    <scope>NUCLEOTIDE SEQUENCE [LARGE SCALE GENOMIC DNA]</scope>
    <source>
        <strain evidence="3">ATCC 14091 / BCRC 22168 / CBS 111 / JCM 3599 / NBRC 0793 / NRRL Y-1031 F-60-10</strain>
    </source>
</reference>
<dbReference type="InParanoid" id="K0KJ56"/>
<feature type="compositionally biased region" description="Polar residues" evidence="1">
    <location>
        <begin position="1"/>
        <end position="13"/>
    </location>
</feature>
<evidence type="ECO:0000313" key="2">
    <source>
        <dbReference type="EMBL" id="CCH41519.1"/>
    </source>
</evidence>
<feature type="region of interest" description="Disordered" evidence="1">
    <location>
        <begin position="1"/>
        <end position="62"/>
    </location>
</feature>
<feature type="compositionally biased region" description="Low complexity" evidence="1">
    <location>
        <begin position="40"/>
        <end position="58"/>
    </location>
</feature>
<dbReference type="HOGENOM" id="CLU_070609_0_0_1"/>
<organism evidence="2 3">
    <name type="scientific">Wickerhamomyces ciferrii (strain ATCC 14091 / BCRC 22168 / CBS 111 / JCM 3599 / NBRC 0793 / NRRL Y-1031 F-60-10)</name>
    <name type="common">Yeast</name>
    <name type="synonym">Pichia ciferrii</name>
    <dbReference type="NCBI Taxonomy" id="1206466"/>
    <lineage>
        <taxon>Eukaryota</taxon>
        <taxon>Fungi</taxon>
        <taxon>Dikarya</taxon>
        <taxon>Ascomycota</taxon>
        <taxon>Saccharomycotina</taxon>
        <taxon>Saccharomycetes</taxon>
        <taxon>Phaffomycetales</taxon>
        <taxon>Wickerhamomycetaceae</taxon>
        <taxon>Wickerhamomyces</taxon>
    </lineage>
</organism>
<proteinExistence type="predicted"/>
<dbReference type="STRING" id="1206466.K0KJ56"/>
<evidence type="ECO:0000256" key="1">
    <source>
        <dbReference type="SAM" id="MobiDB-lite"/>
    </source>
</evidence>
<dbReference type="eggNOG" id="ENOG502RXZN">
    <property type="taxonomic scope" value="Eukaryota"/>
</dbReference>
<protein>
    <submittedName>
        <fullName evidence="2">Uncharacterized protein</fullName>
    </submittedName>
</protein>
<dbReference type="PANTHER" id="PTHR39398">
    <property type="entry name" value="YALI0F14311P"/>
    <property type="match status" value="1"/>
</dbReference>
<comment type="caution">
    <text evidence="2">The sequence shown here is derived from an EMBL/GenBank/DDBJ whole genome shotgun (WGS) entry which is preliminary data.</text>
</comment>
<feature type="compositionally biased region" description="Polar residues" evidence="1">
    <location>
        <begin position="28"/>
        <end position="39"/>
    </location>
</feature>
<gene>
    <name evidence="2" type="ORF">BN7_1060</name>
</gene>
<keyword evidence="3" id="KW-1185">Reference proteome</keyword>
<dbReference type="AlphaFoldDB" id="K0KJ56"/>
<evidence type="ECO:0000313" key="3">
    <source>
        <dbReference type="Proteomes" id="UP000009328"/>
    </source>
</evidence>